<keyword evidence="3" id="KW-1185">Reference proteome</keyword>
<accession>A0A7W7PJD0</accession>
<organism evidence="2 3">
    <name type="scientific">Streptomyces olivoverticillatus</name>
    <dbReference type="NCBI Taxonomy" id="66427"/>
    <lineage>
        <taxon>Bacteria</taxon>
        <taxon>Bacillati</taxon>
        <taxon>Actinomycetota</taxon>
        <taxon>Actinomycetes</taxon>
        <taxon>Kitasatosporales</taxon>
        <taxon>Streptomycetaceae</taxon>
        <taxon>Streptomyces</taxon>
    </lineage>
</organism>
<protein>
    <recommendedName>
        <fullName evidence="4">PH domain-containing protein</fullName>
    </recommendedName>
</protein>
<keyword evidence="1" id="KW-0812">Transmembrane</keyword>
<proteinExistence type="predicted"/>
<evidence type="ECO:0000256" key="1">
    <source>
        <dbReference type="SAM" id="Phobius"/>
    </source>
</evidence>
<reference evidence="2 3" key="1">
    <citation type="submission" date="2020-08" db="EMBL/GenBank/DDBJ databases">
        <title>Genomic Encyclopedia of Type Strains, Phase III (KMG-III): the genomes of soil and plant-associated and newly described type strains.</title>
        <authorList>
            <person name="Whitman W."/>
        </authorList>
    </citation>
    <scope>NUCLEOTIDE SEQUENCE [LARGE SCALE GENOMIC DNA]</scope>
    <source>
        <strain evidence="2 3">CECT 3266</strain>
    </source>
</reference>
<keyword evidence="1" id="KW-0472">Membrane</keyword>
<feature type="transmembrane region" description="Helical" evidence="1">
    <location>
        <begin position="144"/>
        <end position="163"/>
    </location>
</feature>
<sequence>MLAAQAALAASQLGVAGLCWLLGGTAALAGLGLSFALRSWTTVGAAGITVCWGTGRGRTHPWQDIRWIDVRETKSQYGTARAARITLADGRRRSLPGLHHSNLYPAPDFDVEFRRVVNWWELSTDRAARFQPPKRMRDRVSPTVAGIVLGILISVAVVAVVAVQS</sequence>
<name>A0A7W7PJD0_9ACTN</name>
<dbReference type="EMBL" id="JACHJH010000001">
    <property type="protein sequence ID" value="MBB4892007.1"/>
    <property type="molecule type" value="Genomic_DNA"/>
</dbReference>
<gene>
    <name evidence="2" type="ORF">FHS39_001007</name>
</gene>
<dbReference type="Proteomes" id="UP000556084">
    <property type="component" value="Unassembled WGS sequence"/>
</dbReference>
<evidence type="ECO:0000313" key="2">
    <source>
        <dbReference type="EMBL" id="MBB4892007.1"/>
    </source>
</evidence>
<evidence type="ECO:0008006" key="4">
    <source>
        <dbReference type="Google" id="ProtNLM"/>
    </source>
</evidence>
<evidence type="ECO:0000313" key="3">
    <source>
        <dbReference type="Proteomes" id="UP000556084"/>
    </source>
</evidence>
<feature type="transmembrane region" description="Helical" evidence="1">
    <location>
        <begin position="26"/>
        <end position="52"/>
    </location>
</feature>
<keyword evidence="1" id="KW-1133">Transmembrane helix</keyword>
<dbReference type="RefSeq" id="WP_184346493.1">
    <property type="nucleotide sequence ID" value="NZ_JACHJH010000001.1"/>
</dbReference>
<comment type="caution">
    <text evidence="2">The sequence shown here is derived from an EMBL/GenBank/DDBJ whole genome shotgun (WGS) entry which is preliminary data.</text>
</comment>
<dbReference type="AlphaFoldDB" id="A0A7W7PJD0"/>